<dbReference type="Proteomes" id="UP000464374">
    <property type="component" value="Chromosome"/>
</dbReference>
<dbReference type="KEGG" id="trz:GWP43_05200"/>
<name>A0A6P1Y069_9SPIR</name>
<organism evidence="1 2">
    <name type="scientific">Treponema vincentii</name>
    <dbReference type="NCBI Taxonomy" id="69710"/>
    <lineage>
        <taxon>Bacteria</taxon>
        <taxon>Pseudomonadati</taxon>
        <taxon>Spirochaetota</taxon>
        <taxon>Spirochaetia</taxon>
        <taxon>Spirochaetales</taxon>
        <taxon>Treponemataceae</taxon>
        <taxon>Treponema</taxon>
    </lineage>
</organism>
<reference evidence="1 2" key="1">
    <citation type="submission" date="2020-01" db="EMBL/GenBank/DDBJ databases">
        <title>Complete genome sequence of a human oral phylogroup 1 Treponema sp. strain ATCC 700766, originally isolated from periodontitis dental plaque.</title>
        <authorList>
            <person name="Chan Y."/>
            <person name="Huo Y.-B."/>
            <person name="Yu X.-L."/>
            <person name="Zeng H."/>
            <person name="Leung W.-K."/>
            <person name="Watt R.M."/>
        </authorList>
    </citation>
    <scope>NUCLEOTIDE SEQUENCE [LARGE SCALE GENOMIC DNA]</scope>
    <source>
        <strain evidence="1 2">OMZ 804</strain>
    </source>
</reference>
<protein>
    <submittedName>
        <fullName evidence="1">Uncharacterized protein</fullName>
    </submittedName>
</protein>
<sequence length="146" mass="16673">MLKNTAFHDNLYQLAKIVSITTEGLSLELSETMFLDKTVADISFISDALESLFTEIQNLSHLPEYLPIMQSLYSCETDYILLLKAFAAKTIEKQITLPVSCPDLSAYYKLHSDMKNRIEKRIQESDKNLDAYQIVSQNELSQLLCI</sequence>
<proteinExistence type="predicted"/>
<evidence type="ECO:0000313" key="1">
    <source>
        <dbReference type="EMBL" id="QHX42934.1"/>
    </source>
</evidence>
<dbReference type="EMBL" id="CP048020">
    <property type="protein sequence ID" value="QHX42934.1"/>
    <property type="molecule type" value="Genomic_DNA"/>
</dbReference>
<gene>
    <name evidence="1" type="ORF">GWP43_05200</name>
</gene>
<accession>A0A6P1Y069</accession>
<dbReference type="AlphaFoldDB" id="A0A6P1Y069"/>
<dbReference type="RefSeq" id="WP_162663222.1">
    <property type="nucleotide sequence ID" value="NZ_CP048020.1"/>
</dbReference>
<evidence type="ECO:0000313" key="2">
    <source>
        <dbReference type="Proteomes" id="UP000464374"/>
    </source>
</evidence>